<reference evidence="2 3" key="1">
    <citation type="journal article" date="2010" name="J. Bacteriol.">
        <title>Genome sequences of Pelagibaca bermudensis HTCC2601T and Maritimibacter alkaliphilus HTCC2654T, the type strains of two marine Roseobacter genera.</title>
        <authorList>
            <person name="Thrash J.C."/>
            <person name="Cho J.C."/>
            <person name="Ferriera S."/>
            <person name="Johnson J."/>
            <person name="Vergin K.L."/>
            <person name="Giovannoni S.J."/>
        </authorList>
    </citation>
    <scope>NUCLEOTIDE SEQUENCE [LARGE SCALE GENOMIC DNA]</scope>
    <source>
        <strain evidence="2 3">HTCC2654</strain>
    </source>
</reference>
<accession>A3VIM4</accession>
<dbReference type="STRING" id="314271.RB2654_07731"/>
<dbReference type="CDD" id="cd00093">
    <property type="entry name" value="HTH_XRE"/>
    <property type="match status" value="1"/>
</dbReference>
<feature type="domain" description="HTH cro/C1-type" evidence="1">
    <location>
        <begin position="11"/>
        <end position="65"/>
    </location>
</feature>
<proteinExistence type="predicted"/>
<dbReference type="Pfam" id="PF09856">
    <property type="entry name" value="ScfRs"/>
    <property type="match status" value="1"/>
</dbReference>
<dbReference type="eggNOG" id="COG3800">
    <property type="taxonomic scope" value="Bacteria"/>
</dbReference>
<evidence type="ECO:0000313" key="3">
    <source>
        <dbReference type="Proteomes" id="UP000002931"/>
    </source>
</evidence>
<dbReference type="InterPro" id="IPR018653">
    <property type="entry name" value="ScfR_C"/>
</dbReference>
<protein>
    <submittedName>
        <fullName evidence="2">Transcriptional regulator, putative</fullName>
    </submittedName>
</protein>
<gene>
    <name evidence="2" type="ORF">RB2654_07731</name>
</gene>
<dbReference type="PROSITE" id="PS50943">
    <property type="entry name" value="HTH_CROC1"/>
    <property type="match status" value="1"/>
</dbReference>
<dbReference type="InterPro" id="IPR001387">
    <property type="entry name" value="Cro/C1-type_HTH"/>
</dbReference>
<evidence type="ECO:0000313" key="2">
    <source>
        <dbReference type="EMBL" id="EAQ11955.1"/>
    </source>
</evidence>
<dbReference type="SUPFAM" id="SSF47413">
    <property type="entry name" value="lambda repressor-like DNA-binding domains"/>
    <property type="match status" value="1"/>
</dbReference>
<dbReference type="EMBL" id="AAMT01000011">
    <property type="protein sequence ID" value="EAQ11955.1"/>
    <property type="molecule type" value="Genomic_DNA"/>
</dbReference>
<dbReference type="Gene3D" id="1.10.260.40">
    <property type="entry name" value="lambda repressor-like DNA-binding domains"/>
    <property type="match status" value="1"/>
</dbReference>
<evidence type="ECO:0000259" key="1">
    <source>
        <dbReference type="PROSITE" id="PS50943"/>
    </source>
</evidence>
<comment type="caution">
    <text evidence="2">The sequence shown here is derived from an EMBL/GenBank/DDBJ whole genome shotgun (WGS) entry which is preliminary data.</text>
</comment>
<sequence length="435" mass="47251">MPQSRLTGSRIRERRLALGTRQADLARAVGVSPAYLNLIEHNRRRIGGKLLVDLARELNTEPAQLSEGAGQALVNALRDAAARFENVTPELDRVEEFAGRFSGWSALVATQARRIEDLERVVETLSDRLTHDPHLAASLHEVLSTVTAIRSTAAILAETEDIDPDWQSRFLRNMREEAQRLSSSAEGLVTYLEAGADTREMQVSAVDDLAAYVGEAGYHFPELEKPAVGEGEIGLMLEKAGPLRDKGARDLAHRMLVRYLADARAMPLSAFRTSLANTGEDPARVADGFGVGLDAVLRRMASLPTAEDEPGRGLVVCDGSGTVTLRKPLEGFPLPRFGAACPLWPLYQALARPAQPIARVVEMPGTDPKLFLCRALSVPRPAATFDAPPIHEATMLIEPVEHTSGPVLRVGASCRICPRETCSARREPSILGKQS</sequence>
<keyword evidence="3" id="KW-1185">Reference proteome</keyword>
<dbReference type="AlphaFoldDB" id="A3VIM4"/>
<dbReference type="GO" id="GO:0003677">
    <property type="term" value="F:DNA binding"/>
    <property type="evidence" value="ECO:0007669"/>
    <property type="project" value="InterPro"/>
</dbReference>
<dbReference type="Proteomes" id="UP000002931">
    <property type="component" value="Unassembled WGS sequence"/>
</dbReference>
<dbReference type="RefSeq" id="WP_008330294.1">
    <property type="nucleotide sequence ID" value="NZ_CH902578.1"/>
</dbReference>
<dbReference type="SMART" id="SM00530">
    <property type="entry name" value="HTH_XRE"/>
    <property type="match status" value="1"/>
</dbReference>
<dbReference type="InterPro" id="IPR010982">
    <property type="entry name" value="Lambda_DNA-bd_dom_sf"/>
</dbReference>
<organism evidence="2 3">
    <name type="scientific">Maritimibacter alkaliphilus HTCC2654</name>
    <dbReference type="NCBI Taxonomy" id="314271"/>
    <lineage>
        <taxon>Bacteria</taxon>
        <taxon>Pseudomonadati</taxon>
        <taxon>Pseudomonadota</taxon>
        <taxon>Alphaproteobacteria</taxon>
        <taxon>Rhodobacterales</taxon>
        <taxon>Roseobacteraceae</taxon>
        <taxon>Maritimibacter</taxon>
    </lineage>
</organism>
<dbReference type="HOGENOM" id="CLU_051013_0_0_5"/>
<dbReference type="OrthoDB" id="7790108at2"/>
<dbReference type="Pfam" id="PF01381">
    <property type="entry name" value="HTH_3"/>
    <property type="match status" value="1"/>
</dbReference>
<name>A3VIM4_9RHOB</name>